<feature type="region of interest" description="Disordered" evidence="1">
    <location>
        <begin position="1"/>
        <end position="52"/>
    </location>
</feature>
<gene>
    <name evidence="2" type="ORF">FGO68_gene11473</name>
</gene>
<dbReference type="EMBL" id="RRYP01002858">
    <property type="protein sequence ID" value="TNV84358.1"/>
    <property type="molecule type" value="Genomic_DNA"/>
</dbReference>
<evidence type="ECO:0000256" key="1">
    <source>
        <dbReference type="SAM" id="MobiDB-lite"/>
    </source>
</evidence>
<feature type="compositionally biased region" description="Low complexity" evidence="1">
    <location>
        <begin position="160"/>
        <end position="174"/>
    </location>
</feature>
<reference evidence="2" key="1">
    <citation type="submission" date="2019-06" db="EMBL/GenBank/DDBJ databases">
        <authorList>
            <person name="Zheng W."/>
        </authorList>
    </citation>
    <scope>NUCLEOTIDE SEQUENCE</scope>
    <source>
        <strain evidence="2">QDHG01</strain>
    </source>
</reference>
<feature type="region of interest" description="Disordered" evidence="1">
    <location>
        <begin position="232"/>
        <end position="251"/>
    </location>
</feature>
<feature type="compositionally biased region" description="Polar residues" evidence="1">
    <location>
        <begin position="1"/>
        <end position="10"/>
    </location>
</feature>
<feature type="compositionally biased region" description="Polar residues" evidence="1">
    <location>
        <begin position="272"/>
        <end position="290"/>
    </location>
</feature>
<feature type="region of interest" description="Disordered" evidence="1">
    <location>
        <begin position="870"/>
        <end position="909"/>
    </location>
</feature>
<name>A0A8J8NZY3_HALGN</name>
<dbReference type="Proteomes" id="UP000785679">
    <property type="component" value="Unassembled WGS sequence"/>
</dbReference>
<feature type="region of interest" description="Disordered" evidence="1">
    <location>
        <begin position="152"/>
        <end position="176"/>
    </location>
</feature>
<evidence type="ECO:0000313" key="3">
    <source>
        <dbReference type="Proteomes" id="UP000785679"/>
    </source>
</evidence>
<dbReference type="AlphaFoldDB" id="A0A8J8NZY3"/>
<organism evidence="2 3">
    <name type="scientific">Halteria grandinella</name>
    <dbReference type="NCBI Taxonomy" id="5974"/>
    <lineage>
        <taxon>Eukaryota</taxon>
        <taxon>Sar</taxon>
        <taxon>Alveolata</taxon>
        <taxon>Ciliophora</taxon>
        <taxon>Intramacronucleata</taxon>
        <taxon>Spirotrichea</taxon>
        <taxon>Stichotrichia</taxon>
        <taxon>Sporadotrichida</taxon>
        <taxon>Halteriidae</taxon>
        <taxon>Halteria</taxon>
    </lineage>
</organism>
<sequence length="909" mass="102258">MLRTPRQSQDYHLLQQRSDKSPESQRSQRAKFSVNSMLTPHSDKRPNPPGGYQSIIQRGKLIPAHHYQKQHQTQLEQRSMAAVILQKQRDVLKMNIKINERQQDAGQNKSNWRKVQIAHVEENLSSDDDGKAFFHVDEQQDGNYGPTILLCEPTSDSQPNNSLSKNKSSLFNNSGVNSSQTALFPTQYEILDPSQMHQFQLAHHQSSTSREIPKFLAPSSFSIFDNIESSNRTQTRASTNQEASHQQYSELKGQISPQLSLANLLGSKSKRVSPQANKASNKGQKKTFGSLQKRKSEVLNNRKAPIFKLAHKQNITKSGNEQPQFQEIINNGDAKTSPISAQPISRGYQTQVQYHGNSKDLIRRPVRIGSRSIMSFISSTVKRPSTIDEVLEDEESVQASSSYMAKHFRRPLSSSSSSHTHYGFNSNQRLIQRYGIQPRPETQNSGAHTRHTLTIKQPFETISFSGKMTRLAATSTDRLANQDNKKIISQGFGMGEASSPLDVCKVSPITVLNNEMSSRNKRPLLLPCEGKEVKETVFEINASANYRSKFLSNQRQESRNFNDCTVLLTNDSNEGQLREIKMLVTHKGFNVKKDIIPHVSEKDCDNIYYNNYIRVESPEAPIESQSITQLDLLSKRYTSVEGCDKTYRLFGQSKDQNTLNTIEDQSNVRPDSPGKGILRNKLVPRAYLSLGQQALRSQRTFKGVEEKTPCFEQEQVHCPAIANKNNSMLSGGSEIILFKADELGSQTTDVRFFGGEDNSPTKSITQLSGTHHQLLQRHSVSMLPIRAQNYNSSKVITFNSTLKPLQLLPLENLTLGSQEDQNPQFGGTMISQISPNNFEANTGRSVFEHLKIEPLQRLYQFDLKSPITEERHGGMDQVSTSKRSLTQEARQTESQLFVGEYAGGTPQAL</sequence>
<accession>A0A8J8NZY3</accession>
<feature type="region of interest" description="Disordered" evidence="1">
    <location>
        <begin position="268"/>
        <end position="295"/>
    </location>
</feature>
<proteinExistence type="predicted"/>
<keyword evidence="3" id="KW-1185">Reference proteome</keyword>
<evidence type="ECO:0000313" key="2">
    <source>
        <dbReference type="EMBL" id="TNV84358.1"/>
    </source>
</evidence>
<comment type="caution">
    <text evidence="2">The sequence shown here is derived from an EMBL/GenBank/DDBJ whole genome shotgun (WGS) entry which is preliminary data.</text>
</comment>
<protein>
    <submittedName>
        <fullName evidence="2">Uncharacterized protein</fullName>
    </submittedName>
</protein>
<feature type="compositionally biased region" description="Polar residues" evidence="1">
    <location>
        <begin position="877"/>
        <end position="895"/>
    </location>
</feature>